<dbReference type="AlphaFoldDB" id="A0A8S9X625"/>
<dbReference type="EMBL" id="WIXP02000010">
    <property type="protein sequence ID" value="KAF6203944.1"/>
    <property type="molecule type" value="Genomic_DNA"/>
</dbReference>
<sequence length="89" mass="9850">MGGQKASKSANSSKNETSLAVKSYLFVYNGAQVAGWSYILYQTLMHYLRGETTENLWPVVATSLICFQNAALIEAFLNQFDYVSVCPSI</sequence>
<evidence type="ECO:0000313" key="1">
    <source>
        <dbReference type="EMBL" id="KAF6203944.1"/>
    </source>
</evidence>
<organism evidence="1 2">
    <name type="scientific">Apolygus lucorum</name>
    <name type="common">Small green plant bug</name>
    <name type="synonym">Lygocoris lucorum</name>
    <dbReference type="NCBI Taxonomy" id="248454"/>
    <lineage>
        <taxon>Eukaryota</taxon>
        <taxon>Metazoa</taxon>
        <taxon>Ecdysozoa</taxon>
        <taxon>Arthropoda</taxon>
        <taxon>Hexapoda</taxon>
        <taxon>Insecta</taxon>
        <taxon>Pterygota</taxon>
        <taxon>Neoptera</taxon>
        <taxon>Paraneoptera</taxon>
        <taxon>Hemiptera</taxon>
        <taxon>Heteroptera</taxon>
        <taxon>Panheteroptera</taxon>
        <taxon>Cimicomorpha</taxon>
        <taxon>Miridae</taxon>
        <taxon>Mirini</taxon>
        <taxon>Apolygus</taxon>
    </lineage>
</organism>
<name>A0A8S9X625_APOLU</name>
<protein>
    <submittedName>
        <fullName evidence="1">Uncharacterized protein</fullName>
    </submittedName>
</protein>
<accession>A0A8S9X625</accession>
<keyword evidence="2" id="KW-1185">Reference proteome</keyword>
<dbReference type="OrthoDB" id="46988at2759"/>
<dbReference type="Proteomes" id="UP000466442">
    <property type="component" value="Unassembled WGS sequence"/>
</dbReference>
<evidence type="ECO:0000313" key="2">
    <source>
        <dbReference type="Proteomes" id="UP000466442"/>
    </source>
</evidence>
<reference evidence="1" key="1">
    <citation type="journal article" date="2021" name="Mol. Ecol. Resour.">
        <title>Apolygus lucorum genome provides insights into omnivorousness and mesophyll feeding.</title>
        <authorList>
            <person name="Liu Y."/>
            <person name="Liu H."/>
            <person name="Wang H."/>
            <person name="Huang T."/>
            <person name="Liu B."/>
            <person name="Yang B."/>
            <person name="Yin L."/>
            <person name="Li B."/>
            <person name="Zhang Y."/>
            <person name="Zhang S."/>
            <person name="Jiang F."/>
            <person name="Zhang X."/>
            <person name="Ren Y."/>
            <person name="Wang B."/>
            <person name="Wang S."/>
            <person name="Lu Y."/>
            <person name="Wu K."/>
            <person name="Fan W."/>
            <person name="Wang G."/>
        </authorList>
    </citation>
    <scope>NUCLEOTIDE SEQUENCE</scope>
    <source>
        <strain evidence="1">12Hb</strain>
    </source>
</reference>
<proteinExistence type="predicted"/>
<comment type="caution">
    <text evidence="1">The sequence shown here is derived from an EMBL/GenBank/DDBJ whole genome shotgun (WGS) entry which is preliminary data.</text>
</comment>
<gene>
    <name evidence="1" type="ORF">GE061_002282</name>
</gene>